<organism evidence="8 9">
    <name type="scientific">Araneus ventricosus</name>
    <name type="common">Orbweaver spider</name>
    <name type="synonym">Epeira ventricosa</name>
    <dbReference type="NCBI Taxonomy" id="182803"/>
    <lineage>
        <taxon>Eukaryota</taxon>
        <taxon>Metazoa</taxon>
        <taxon>Ecdysozoa</taxon>
        <taxon>Arthropoda</taxon>
        <taxon>Chelicerata</taxon>
        <taxon>Arachnida</taxon>
        <taxon>Araneae</taxon>
        <taxon>Araneomorphae</taxon>
        <taxon>Entelegynae</taxon>
        <taxon>Araneoidea</taxon>
        <taxon>Araneidae</taxon>
        <taxon>Araneus</taxon>
    </lineage>
</organism>
<dbReference type="GO" id="GO:0016787">
    <property type="term" value="F:hydrolase activity"/>
    <property type="evidence" value="ECO:0007669"/>
    <property type="project" value="UniProtKB-KW"/>
</dbReference>
<dbReference type="EMBL" id="BGPR01006583">
    <property type="protein sequence ID" value="GBN20227.1"/>
    <property type="molecule type" value="Genomic_DNA"/>
</dbReference>
<evidence type="ECO:0000256" key="3">
    <source>
        <dbReference type="ARBA" id="ARBA00022722"/>
    </source>
</evidence>
<evidence type="ECO:0000256" key="1">
    <source>
        <dbReference type="ARBA" id="ARBA00022679"/>
    </source>
</evidence>
<keyword evidence="6" id="KW-0695">RNA-directed DNA polymerase</keyword>
<feature type="domain" description="Reverse transcriptase RNase H-like" evidence="7">
    <location>
        <begin position="1"/>
        <end position="96"/>
    </location>
</feature>
<dbReference type="GO" id="GO:0004519">
    <property type="term" value="F:endonuclease activity"/>
    <property type="evidence" value="ECO:0007669"/>
    <property type="project" value="UniProtKB-KW"/>
</dbReference>
<comment type="caution">
    <text evidence="8">The sequence shown here is derived from an EMBL/GenBank/DDBJ whole genome shotgun (WGS) entry which is preliminary data.</text>
</comment>
<evidence type="ECO:0000256" key="2">
    <source>
        <dbReference type="ARBA" id="ARBA00022695"/>
    </source>
</evidence>
<dbReference type="SUPFAM" id="SSF56672">
    <property type="entry name" value="DNA/RNA polymerases"/>
    <property type="match status" value="1"/>
</dbReference>
<dbReference type="PANTHER" id="PTHR34072:SF52">
    <property type="entry name" value="RIBONUCLEASE H"/>
    <property type="match status" value="1"/>
</dbReference>
<keyword evidence="1" id="KW-0808">Transferase</keyword>
<dbReference type="PANTHER" id="PTHR34072">
    <property type="entry name" value="ENZYMATIC POLYPROTEIN-RELATED"/>
    <property type="match status" value="1"/>
</dbReference>
<dbReference type="Pfam" id="PF17917">
    <property type="entry name" value="RT_RNaseH"/>
    <property type="match status" value="1"/>
</dbReference>
<dbReference type="GO" id="GO:0003964">
    <property type="term" value="F:RNA-directed DNA polymerase activity"/>
    <property type="evidence" value="ECO:0007669"/>
    <property type="project" value="UniProtKB-KW"/>
</dbReference>
<dbReference type="InterPro" id="IPR041373">
    <property type="entry name" value="RT_RNaseH"/>
</dbReference>
<keyword evidence="4" id="KW-0255">Endonuclease</keyword>
<evidence type="ECO:0000313" key="9">
    <source>
        <dbReference type="Proteomes" id="UP000499080"/>
    </source>
</evidence>
<sequence length="181" mass="20639">MDASSHSFGAVFIQRSDDGQLHPIHYTSEKTSPQQEKLSSYEFEVLTAVEALKKFRSYLLRTKIKIATDCAAFQKAMQKKDLTPKIARWALLLEEFVHRSGQQMRYAVCMVTRAQSEIIRKIATAQESDKRIHLQKTLVENRLGDYYLTKEMSCTCKIIVVPEVMELGVICGIHNKGHFAA</sequence>
<reference evidence="8 9" key="1">
    <citation type="journal article" date="2019" name="Sci. Rep.">
        <title>Orb-weaving spider Araneus ventricosus genome elucidates the spidroin gene catalogue.</title>
        <authorList>
            <person name="Kono N."/>
            <person name="Nakamura H."/>
            <person name="Ohtoshi R."/>
            <person name="Moran D.A.P."/>
            <person name="Shinohara A."/>
            <person name="Yoshida Y."/>
            <person name="Fujiwara M."/>
            <person name="Mori M."/>
            <person name="Tomita M."/>
            <person name="Arakawa K."/>
        </authorList>
    </citation>
    <scope>NUCLEOTIDE SEQUENCE [LARGE SCALE GENOMIC DNA]</scope>
</reference>
<name>A0A4Y2M3H6_ARAVE</name>
<evidence type="ECO:0000259" key="7">
    <source>
        <dbReference type="Pfam" id="PF17917"/>
    </source>
</evidence>
<keyword evidence="5" id="KW-0378">Hydrolase</keyword>
<keyword evidence="3" id="KW-0540">Nuclease</keyword>
<keyword evidence="2" id="KW-0548">Nucleotidyltransferase</keyword>
<evidence type="ECO:0000256" key="5">
    <source>
        <dbReference type="ARBA" id="ARBA00022801"/>
    </source>
</evidence>
<dbReference type="CDD" id="cd09274">
    <property type="entry name" value="RNase_HI_RT_Ty3"/>
    <property type="match status" value="1"/>
</dbReference>
<dbReference type="AlphaFoldDB" id="A0A4Y2M3H6"/>
<gene>
    <name evidence="8" type="ORF">AVEN_138818_1</name>
</gene>
<accession>A0A4Y2M3H6</accession>
<protein>
    <recommendedName>
        <fullName evidence="7">Reverse transcriptase RNase H-like domain-containing protein</fullName>
    </recommendedName>
</protein>
<proteinExistence type="predicted"/>
<evidence type="ECO:0000313" key="8">
    <source>
        <dbReference type="EMBL" id="GBN20227.1"/>
    </source>
</evidence>
<dbReference type="InterPro" id="IPR043502">
    <property type="entry name" value="DNA/RNA_pol_sf"/>
</dbReference>
<evidence type="ECO:0000256" key="4">
    <source>
        <dbReference type="ARBA" id="ARBA00022759"/>
    </source>
</evidence>
<keyword evidence="9" id="KW-1185">Reference proteome</keyword>
<dbReference type="Proteomes" id="UP000499080">
    <property type="component" value="Unassembled WGS sequence"/>
</dbReference>
<evidence type="ECO:0000256" key="6">
    <source>
        <dbReference type="ARBA" id="ARBA00022918"/>
    </source>
</evidence>